<reference evidence="7 8" key="1">
    <citation type="submission" date="2023-05" db="EMBL/GenBank/DDBJ databases">
        <title>Draft genome of Paenibacillus sp. CCS26.</title>
        <authorList>
            <person name="Akita H."/>
            <person name="Shinto Y."/>
            <person name="Kimura Z."/>
        </authorList>
    </citation>
    <scope>NUCLEOTIDE SEQUENCE [LARGE SCALE GENOMIC DNA]</scope>
    <source>
        <strain evidence="7 8">CCS26</strain>
    </source>
</reference>
<sequence>MDDLSAHLKAVTRVTFLFMSLCCIAWAVLPEYESWWGGLMIGGAASLVNARILGWKVTKIGANAAAQGTKRMNIGFFTRACVALLAVVIATQTYTFQLSATVAGLFVAQLATLILGFLSRRKLMASNPTDERGENN</sequence>
<evidence type="ECO:0000313" key="8">
    <source>
        <dbReference type="Proteomes" id="UP001285921"/>
    </source>
</evidence>
<feature type="transmembrane region" description="Helical" evidence="6">
    <location>
        <begin position="100"/>
        <end position="118"/>
    </location>
</feature>
<evidence type="ECO:0000256" key="5">
    <source>
        <dbReference type="ARBA" id="ARBA00023136"/>
    </source>
</evidence>
<feature type="transmembrane region" description="Helical" evidence="6">
    <location>
        <begin position="12"/>
        <end position="29"/>
    </location>
</feature>
<evidence type="ECO:0000313" key="7">
    <source>
        <dbReference type="EMBL" id="GMK43385.1"/>
    </source>
</evidence>
<gene>
    <name evidence="7" type="ORF">PghCCS26_05120</name>
</gene>
<evidence type="ECO:0000256" key="3">
    <source>
        <dbReference type="ARBA" id="ARBA00022692"/>
    </source>
</evidence>
<keyword evidence="5 6" id="KW-0472">Membrane</keyword>
<name>A0ABQ6NE83_9BACL</name>
<dbReference type="Proteomes" id="UP001285921">
    <property type="component" value="Unassembled WGS sequence"/>
</dbReference>
<evidence type="ECO:0000256" key="6">
    <source>
        <dbReference type="SAM" id="Phobius"/>
    </source>
</evidence>
<dbReference type="EMBL" id="BTCL01000002">
    <property type="protein sequence ID" value="GMK43385.1"/>
    <property type="molecule type" value="Genomic_DNA"/>
</dbReference>
<accession>A0ABQ6NE83</accession>
<protein>
    <recommendedName>
        <fullName evidence="9">ATP synthase subunit I</fullName>
    </recommendedName>
</protein>
<evidence type="ECO:0000256" key="1">
    <source>
        <dbReference type="ARBA" id="ARBA00004651"/>
    </source>
</evidence>
<evidence type="ECO:0000256" key="4">
    <source>
        <dbReference type="ARBA" id="ARBA00022989"/>
    </source>
</evidence>
<evidence type="ECO:0008006" key="9">
    <source>
        <dbReference type="Google" id="ProtNLM"/>
    </source>
</evidence>
<evidence type="ECO:0000256" key="2">
    <source>
        <dbReference type="ARBA" id="ARBA00022475"/>
    </source>
</evidence>
<keyword evidence="3 6" id="KW-0812">Transmembrane</keyword>
<feature type="transmembrane region" description="Helical" evidence="6">
    <location>
        <begin position="74"/>
        <end position="94"/>
    </location>
</feature>
<feature type="transmembrane region" description="Helical" evidence="6">
    <location>
        <begin position="35"/>
        <end position="53"/>
    </location>
</feature>
<keyword evidence="8" id="KW-1185">Reference proteome</keyword>
<keyword evidence="4 6" id="KW-1133">Transmembrane helix</keyword>
<dbReference type="RefSeq" id="WP_127497902.1">
    <property type="nucleotide sequence ID" value="NZ_BTCL01000002.1"/>
</dbReference>
<proteinExistence type="predicted"/>
<dbReference type="InterPro" id="IPR005598">
    <property type="entry name" value="ATP_synth_I"/>
</dbReference>
<comment type="caution">
    <text evidence="7">The sequence shown here is derived from an EMBL/GenBank/DDBJ whole genome shotgun (WGS) entry which is preliminary data.</text>
</comment>
<dbReference type="Pfam" id="PF03899">
    <property type="entry name" value="ATP-synt_I"/>
    <property type="match status" value="1"/>
</dbReference>
<keyword evidence="2" id="KW-1003">Cell membrane</keyword>
<comment type="subcellular location">
    <subcellularLocation>
        <location evidence="1">Cell membrane</location>
        <topology evidence="1">Multi-pass membrane protein</topology>
    </subcellularLocation>
</comment>
<organism evidence="7 8">
    <name type="scientific">Paenibacillus glycanilyticus</name>
    <dbReference type="NCBI Taxonomy" id="126569"/>
    <lineage>
        <taxon>Bacteria</taxon>
        <taxon>Bacillati</taxon>
        <taxon>Bacillota</taxon>
        <taxon>Bacilli</taxon>
        <taxon>Bacillales</taxon>
        <taxon>Paenibacillaceae</taxon>
        <taxon>Paenibacillus</taxon>
    </lineage>
</organism>